<dbReference type="AlphaFoldDB" id="A0A8H6VZV9"/>
<organism evidence="2 3">
    <name type="scientific">Mycena chlorophos</name>
    <name type="common">Agaric fungus</name>
    <name type="synonym">Agaricus chlorophos</name>
    <dbReference type="NCBI Taxonomy" id="658473"/>
    <lineage>
        <taxon>Eukaryota</taxon>
        <taxon>Fungi</taxon>
        <taxon>Dikarya</taxon>
        <taxon>Basidiomycota</taxon>
        <taxon>Agaricomycotina</taxon>
        <taxon>Agaricomycetes</taxon>
        <taxon>Agaricomycetidae</taxon>
        <taxon>Agaricales</taxon>
        <taxon>Marasmiineae</taxon>
        <taxon>Mycenaceae</taxon>
        <taxon>Mycena</taxon>
    </lineage>
</organism>
<evidence type="ECO:0000313" key="3">
    <source>
        <dbReference type="Proteomes" id="UP000613580"/>
    </source>
</evidence>
<feature type="domain" description="AB hydrolase-1" evidence="1">
    <location>
        <begin position="38"/>
        <end position="186"/>
    </location>
</feature>
<reference evidence="2" key="1">
    <citation type="submission" date="2020-05" db="EMBL/GenBank/DDBJ databases">
        <title>Mycena genomes resolve the evolution of fungal bioluminescence.</title>
        <authorList>
            <person name="Tsai I.J."/>
        </authorList>
    </citation>
    <scope>NUCLEOTIDE SEQUENCE</scope>
    <source>
        <strain evidence="2">110903Hualien_Pintung</strain>
    </source>
</reference>
<dbReference type="SUPFAM" id="SSF53474">
    <property type="entry name" value="alpha/beta-Hydrolases"/>
    <property type="match status" value="1"/>
</dbReference>
<sequence>MPTLPVCSMPGPVIKECVSSDGTRIYADATGNPQGQSIVFVHGFALSGIVFDNLFADERMLQNFHLVRYDMRGYGRSGKPKEASAYTSALFAADFAAVMKEFSLSKPVLVGWSAGASIIADICAYISPCPLSGIITISGAVCPATAPKTFLPKLLGFFEAFLSQDATTALTARPAFVDALFNDPSKVSTEFKTALIGTTVAATPEIIAAIHTGHKPGECQDALLELGAKGLPVMALYGTEDTLQSGAHLMCTYNPPY</sequence>
<dbReference type="Pfam" id="PF00561">
    <property type="entry name" value="Abhydrolase_1"/>
    <property type="match status" value="1"/>
</dbReference>
<dbReference type="OrthoDB" id="408373at2759"/>
<dbReference type="InterPro" id="IPR000073">
    <property type="entry name" value="AB_hydrolase_1"/>
</dbReference>
<dbReference type="GO" id="GO:0016787">
    <property type="term" value="F:hydrolase activity"/>
    <property type="evidence" value="ECO:0007669"/>
    <property type="project" value="UniProtKB-KW"/>
</dbReference>
<name>A0A8H6VZV9_MYCCL</name>
<accession>A0A8H6VZV9</accession>
<dbReference type="InterPro" id="IPR050471">
    <property type="entry name" value="AB_hydrolase"/>
</dbReference>
<dbReference type="EMBL" id="JACAZE010000015">
    <property type="protein sequence ID" value="KAF7297856.1"/>
    <property type="molecule type" value="Genomic_DNA"/>
</dbReference>
<comment type="caution">
    <text evidence="2">The sequence shown here is derived from an EMBL/GenBank/DDBJ whole genome shotgun (WGS) entry which is preliminary data.</text>
</comment>
<evidence type="ECO:0000259" key="1">
    <source>
        <dbReference type="Pfam" id="PF00561"/>
    </source>
</evidence>
<evidence type="ECO:0000313" key="2">
    <source>
        <dbReference type="EMBL" id="KAF7297856.1"/>
    </source>
</evidence>
<dbReference type="Proteomes" id="UP000613580">
    <property type="component" value="Unassembled WGS sequence"/>
</dbReference>
<protein>
    <submittedName>
        <fullName evidence="2">AB hydrolase-1 domain-containing protein</fullName>
    </submittedName>
</protein>
<proteinExistence type="predicted"/>
<dbReference type="PANTHER" id="PTHR43433:SF4">
    <property type="entry name" value="NON-HEME CHLOROPEROXIDASE-RELATED"/>
    <property type="match status" value="1"/>
</dbReference>
<gene>
    <name evidence="2" type="ORF">HMN09_01006400</name>
</gene>
<keyword evidence="2" id="KW-0378">Hydrolase</keyword>
<dbReference type="Gene3D" id="3.40.50.1820">
    <property type="entry name" value="alpha/beta hydrolase"/>
    <property type="match status" value="1"/>
</dbReference>
<dbReference type="InterPro" id="IPR029058">
    <property type="entry name" value="AB_hydrolase_fold"/>
</dbReference>
<dbReference type="PANTHER" id="PTHR43433">
    <property type="entry name" value="HYDROLASE, ALPHA/BETA FOLD FAMILY PROTEIN"/>
    <property type="match status" value="1"/>
</dbReference>
<keyword evidence="3" id="KW-1185">Reference proteome</keyword>